<accession>N8X9G5</accession>
<sequence length="179" mass="20744">MTAIISRRGELLQLIYANEETIALNKPLGCLAVSDPPQSNMYYRGWWAFIPDQPSIYHVFDYDLKQWIDPRSLDLIKDQKWSEIKEERETAEYGGFSFLGHIFDSDIISQSRIITASDLGVEVEWTLKDNSIVLLNAEQLKGLRLALAQHILNCHERSRIARQLIYESENIEQINSIQF</sequence>
<dbReference type="InterPro" id="IPR025484">
    <property type="entry name" value="DUF4376"/>
</dbReference>
<dbReference type="AlphaFoldDB" id="N8X9G5"/>
<protein>
    <recommendedName>
        <fullName evidence="1">DUF4376 domain-containing protein</fullName>
    </recommendedName>
</protein>
<evidence type="ECO:0000313" key="2">
    <source>
        <dbReference type="EMBL" id="ENV20916.1"/>
    </source>
</evidence>
<dbReference type="PATRIC" id="fig|1217651.3.peg.3012"/>
<comment type="caution">
    <text evidence="2">The sequence shown here is derived from an EMBL/GenBank/DDBJ whole genome shotgun (WGS) entry which is preliminary data.</text>
</comment>
<name>N8X9G5_ACIBZ</name>
<dbReference type="EMBL" id="APPK01000045">
    <property type="protein sequence ID" value="ENV20916.1"/>
    <property type="molecule type" value="Genomic_DNA"/>
</dbReference>
<reference evidence="2 3" key="1">
    <citation type="submission" date="2013-02" db="EMBL/GenBank/DDBJ databases">
        <title>The Genome Sequence of Acinetobacter bereziniae NIPH 3.</title>
        <authorList>
            <consortium name="The Broad Institute Genome Sequencing Platform"/>
            <consortium name="The Broad Institute Genome Sequencing Center for Infectious Disease"/>
            <person name="Cerqueira G."/>
            <person name="Feldgarden M."/>
            <person name="Courvalin P."/>
            <person name="Perichon B."/>
            <person name="Grillot-Courvalin C."/>
            <person name="Clermont D."/>
            <person name="Rocha E."/>
            <person name="Yoon E.-J."/>
            <person name="Nemec A."/>
            <person name="Walker B."/>
            <person name="Young S.K."/>
            <person name="Zeng Q."/>
            <person name="Gargeya S."/>
            <person name="Fitzgerald M."/>
            <person name="Haas B."/>
            <person name="Abouelleil A."/>
            <person name="Alvarado L."/>
            <person name="Arachchi H.M."/>
            <person name="Berlin A.M."/>
            <person name="Chapman S.B."/>
            <person name="Dewar J."/>
            <person name="Goldberg J."/>
            <person name="Griggs A."/>
            <person name="Gujja S."/>
            <person name="Hansen M."/>
            <person name="Howarth C."/>
            <person name="Imamovic A."/>
            <person name="Larimer J."/>
            <person name="McCowan C."/>
            <person name="Murphy C."/>
            <person name="Neiman D."/>
            <person name="Pearson M."/>
            <person name="Priest M."/>
            <person name="Roberts A."/>
            <person name="Saif S."/>
            <person name="Shea T."/>
            <person name="Sisk P."/>
            <person name="Sykes S."/>
            <person name="Wortman J."/>
            <person name="Nusbaum C."/>
            <person name="Birren B."/>
        </authorList>
    </citation>
    <scope>NUCLEOTIDE SEQUENCE [LARGE SCALE GENOMIC DNA]</scope>
    <source>
        <strain evidence="2 3">NIPH 3</strain>
    </source>
</reference>
<dbReference type="Proteomes" id="UP000013270">
    <property type="component" value="Unassembled WGS sequence"/>
</dbReference>
<proteinExistence type="predicted"/>
<evidence type="ECO:0000259" key="1">
    <source>
        <dbReference type="Pfam" id="PF14301"/>
    </source>
</evidence>
<dbReference type="HOGENOM" id="CLU_1486003_0_0_6"/>
<gene>
    <name evidence="2" type="ORF">F963_03047</name>
</gene>
<dbReference type="Pfam" id="PF14301">
    <property type="entry name" value="DUF4376"/>
    <property type="match status" value="1"/>
</dbReference>
<evidence type="ECO:0000313" key="3">
    <source>
        <dbReference type="Proteomes" id="UP000013270"/>
    </source>
</evidence>
<organism evidence="2 3">
    <name type="scientific">Acinetobacter bereziniae NIPH 3</name>
    <dbReference type="NCBI Taxonomy" id="1217651"/>
    <lineage>
        <taxon>Bacteria</taxon>
        <taxon>Pseudomonadati</taxon>
        <taxon>Pseudomonadota</taxon>
        <taxon>Gammaproteobacteria</taxon>
        <taxon>Moraxellales</taxon>
        <taxon>Moraxellaceae</taxon>
        <taxon>Acinetobacter</taxon>
    </lineage>
</organism>
<dbReference type="RefSeq" id="WP_004831594.1">
    <property type="nucleotide sequence ID" value="NZ_KB849468.1"/>
</dbReference>
<feature type="domain" description="DUF4376" evidence="1">
    <location>
        <begin position="77"/>
        <end position="173"/>
    </location>
</feature>